<dbReference type="EMBL" id="JAFBDR010000018">
    <property type="protein sequence ID" value="MBM7572557.1"/>
    <property type="molecule type" value="Genomic_DNA"/>
</dbReference>
<sequence length="192" mass="22836">MEKQIELNNYLRVRNTSHILYLFEEKKDYMNNLIAYVKAGIERKHHLLIVENSTMLESIKEETKKIFSIDEQNHIHYFDNHTFYCYYGDFNIHNIVQHFGDIINSFSEKNITVRTWAHVEFDKNKSISKKIQEFEKIANCSVNDLGLMSVCAYNSNDLSAFLHTSLMKSHEYLMTDKEFFRSPLYQGIHSEF</sequence>
<accession>A0ABS2N342</accession>
<evidence type="ECO:0000313" key="2">
    <source>
        <dbReference type="EMBL" id="MBM7572557.1"/>
    </source>
</evidence>
<evidence type="ECO:0000259" key="1">
    <source>
        <dbReference type="Pfam" id="PF14417"/>
    </source>
</evidence>
<evidence type="ECO:0000313" key="3">
    <source>
        <dbReference type="Proteomes" id="UP001296943"/>
    </source>
</evidence>
<dbReference type="InterPro" id="IPR025847">
    <property type="entry name" value="MEDS_domain"/>
</dbReference>
<reference evidence="2 3" key="1">
    <citation type="submission" date="2021-01" db="EMBL/GenBank/DDBJ databases">
        <title>Genomic Encyclopedia of Type Strains, Phase IV (KMG-IV): sequencing the most valuable type-strain genomes for metagenomic binning, comparative biology and taxonomic classification.</title>
        <authorList>
            <person name="Goeker M."/>
        </authorList>
    </citation>
    <scope>NUCLEOTIDE SEQUENCE [LARGE SCALE GENOMIC DNA]</scope>
    <source>
        <strain evidence="2 3">DSM 23711</strain>
    </source>
</reference>
<proteinExistence type="predicted"/>
<organism evidence="2 3">
    <name type="scientific">Aquibacillus albus</name>
    <dbReference type="NCBI Taxonomy" id="1168171"/>
    <lineage>
        <taxon>Bacteria</taxon>
        <taxon>Bacillati</taxon>
        <taxon>Bacillota</taxon>
        <taxon>Bacilli</taxon>
        <taxon>Bacillales</taxon>
        <taxon>Bacillaceae</taxon>
        <taxon>Aquibacillus</taxon>
    </lineage>
</organism>
<comment type="caution">
    <text evidence="2">The sequence shown here is derived from an EMBL/GenBank/DDBJ whole genome shotgun (WGS) entry which is preliminary data.</text>
</comment>
<keyword evidence="3" id="KW-1185">Reference proteome</keyword>
<name>A0ABS2N342_9BACI</name>
<gene>
    <name evidence="2" type="ORF">JOC48_003085</name>
</gene>
<dbReference type="Proteomes" id="UP001296943">
    <property type="component" value="Unassembled WGS sequence"/>
</dbReference>
<feature type="domain" description="MEDS" evidence="1">
    <location>
        <begin position="18"/>
        <end position="170"/>
    </location>
</feature>
<dbReference type="RefSeq" id="WP_204501043.1">
    <property type="nucleotide sequence ID" value="NZ_JAFBDR010000018.1"/>
</dbReference>
<protein>
    <recommendedName>
        <fullName evidence="1">MEDS domain-containing protein</fullName>
    </recommendedName>
</protein>
<dbReference type="Pfam" id="PF14417">
    <property type="entry name" value="MEDS"/>
    <property type="match status" value="1"/>
</dbReference>